<proteinExistence type="predicted"/>
<keyword evidence="2" id="KW-1185">Reference proteome</keyword>
<reference evidence="1" key="1">
    <citation type="submission" date="2022-07" db="EMBL/GenBank/DDBJ databases">
        <title>Chromosome-level genome of Muraenolepis orangiensis.</title>
        <authorList>
            <person name="Kim J."/>
        </authorList>
    </citation>
    <scope>NUCLEOTIDE SEQUENCE</scope>
    <source>
        <strain evidence="1">KU_S4_2022</strain>
        <tissue evidence="1">Muscle</tissue>
    </source>
</reference>
<organism evidence="1 2">
    <name type="scientific">Muraenolepis orangiensis</name>
    <name type="common">Patagonian moray cod</name>
    <dbReference type="NCBI Taxonomy" id="630683"/>
    <lineage>
        <taxon>Eukaryota</taxon>
        <taxon>Metazoa</taxon>
        <taxon>Chordata</taxon>
        <taxon>Craniata</taxon>
        <taxon>Vertebrata</taxon>
        <taxon>Euteleostomi</taxon>
        <taxon>Actinopterygii</taxon>
        <taxon>Neopterygii</taxon>
        <taxon>Teleostei</taxon>
        <taxon>Neoteleostei</taxon>
        <taxon>Acanthomorphata</taxon>
        <taxon>Zeiogadaria</taxon>
        <taxon>Gadariae</taxon>
        <taxon>Gadiformes</taxon>
        <taxon>Muraenolepidoidei</taxon>
        <taxon>Muraenolepididae</taxon>
        <taxon>Muraenolepis</taxon>
    </lineage>
</organism>
<evidence type="ECO:0000313" key="2">
    <source>
        <dbReference type="Proteomes" id="UP001148018"/>
    </source>
</evidence>
<dbReference type="Proteomes" id="UP001148018">
    <property type="component" value="Unassembled WGS sequence"/>
</dbReference>
<name>A0A9Q0ICF6_9TELE</name>
<protein>
    <submittedName>
        <fullName evidence="1">Uncharacterized protein</fullName>
    </submittedName>
</protein>
<sequence length="85" mass="9164">MHGAPFLAFSTVDSARSSSSWSLERVSRFQMITEAASVSDRQPPAPPVKKGSKPRLTFLLALSGLTLGPGSLLLNQTQPKNRLRA</sequence>
<comment type="caution">
    <text evidence="1">The sequence shown here is derived from an EMBL/GenBank/DDBJ whole genome shotgun (WGS) entry which is preliminary data.</text>
</comment>
<dbReference type="AlphaFoldDB" id="A0A9Q0ICF6"/>
<dbReference type="EMBL" id="JANIIK010000113">
    <property type="protein sequence ID" value="KAJ3592723.1"/>
    <property type="molecule type" value="Genomic_DNA"/>
</dbReference>
<gene>
    <name evidence="1" type="ORF">NHX12_007850</name>
</gene>
<evidence type="ECO:0000313" key="1">
    <source>
        <dbReference type="EMBL" id="KAJ3592723.1"/>
    </source>
</evidence>
<accession>A0A9Q0ICF6</accession>